<comment type="caution">
    <text evidence="2">The sequence shown here is derived from an EMBL/GenBank/DDBJ whole genome shotgun (WGS) entry which is preliminary data.</text>
</comment>
<dbReference type="Gene3D" id="3.20.20.190">
    <property type="entry name" value="Phosphatidylinositol (PI) phosphodiesterase"/>
    <property type="match status" value="1"/>
</dbReference>
<dbReference type="GO" id="GO:0008081">
    <property type="term" value="F:phosphoric diester hydrolase activity"/>
    <property type="evidence" value="ECO:0007669"/>
    <property type="project" value="InterPro"/>
</dbReference>
<feature type="domain" description="GP-PDE" evidence="1">
    <location>
        <begin position="35"/>
        <end position="302"/>
    </location>
</feature>
<dbReference type="PANTHER" id="PTHR46211">
    <property type="entry name" value="GLYCEROPHOSPHORYL DIESTER PHOSPHODIESTERASE"/>
    <property type="match status" value="1"/>
</dbReference>
<dbReference type="Pfam" id="PF03009">
    <property type="entry name" value="GDPD"/>
    <property type="match status" value="1"/>
</dbReference>
<organism evidence="2 3">
    <name type="scientific">Balneicella halophila</name>
    <dbReference type="NCBI Taxonomy" id="1537566"/>
    <lineage>
        <taxon>Bacteria</taxon>
        <taxon>Pseudomonadati</taxon>
        <taxon>Bacteroidota</taxon>
        <taxon>Bacteroidia</taxon>
        <taxon>Bacteroidales</taxon>
        <taxon>Balneicellaceae</taxon>
        <taxon>Balneicella</taxon>
    </lineage>
</organism>
<dbReference type="Proteomes" id="UP000251835">
    <property type="component" value="Unassembled WGS sequence"/>
</dbReference>
<dbReference type="PANTHER" id="PTHR46211:SF14">
    <property type="entry name" value="GLYCEROPHOSPHODIESTER PHOSPHODIESTERASE"/>
    <property type="match status" value="1"/>
</dbReference>
<reference evidence="2 3" key="1">
    <citation type="submission" date="2018-05" db="EMBL/GenBank/DDBJ databases">
        <title>Genomic Encyclopedia of Type Strains, Phase IV (KMG-IV): sequencing the most valuable type-strain genomes for metagenomic binning, comparative biology and taxonomic classification.</title>
        <authorList>
            <person name="Goeker M."/>
        </authorList>
    </citation>
    <scope>NUCLEOTIDE SEQUENCE [LARGE SCALE GENOMIC DNA]</scope>
    <source>
        <strain evidence="2 3">DSM 28579</strain>
    </source>
</reference>
<keyword evidence="3" id="KW-1185">Reference proteome</keyword>
<proteinExistence type="predicted"/>
<dbReference type="GO" id="GO:0006629">
    <property type="term" value="P:lipid metabolic process"/>
    <property type="evidence" value="ECO:0007669"/>
    <property type="project" value="InterPro"/>
</dbReference>
<gene>
    <name evidence="2" type="ORF">C7377_0140</name>
</gene>
<evidence type="ECO:0000313" key="3">
    <source>
        <dbReference type="Proteomes" id="UP000251835"/>
    </source>
</evidence>
<dbReference type="CDD" id="cd08567">
    <property type="entry name" value="GDPD_SpGDE_like"/>
    <property type="match status" value="1"/>
</dbReference>
<evidence type="ECO:0000259" key="1">
    <source>
        <dbReference type="PROSITE" id="PS51704"/>
    </source>
</evidence>
<dbReference type="InterPro" id="IPR017946">
    <property type="entry name" value="PLC-like_Pdiesterase_TIM-brl"/>
</dbReference>
<dbReference type="PROSITE" id="PS51257">
    <property type="entry name" value="PROKAR_LIPOPROTEIN"/>
    <property type="match status" value="1"/>
</dbReference>
<evidence type="ECO:0000313" key="2">
    <source>
        <dbReference type="EMBL" id="PVX51849.1"/>
    </source>
</evidence>
<dbReference type="RefSeq" id="WP_116495423.1">
    <property type="nucleotide sequence ID" value="NZ_QENZ01000003.1"/>
</dbReference>
<dbReference type="OrthoDB" id="384721at2"/>
<accession>A0A7L4UQA3</accession>
<dbReference type="SUPFAM" id="SSF51695">
    <property type="entry name" value="PLC-like phosphodiesterases"/>
    <property type="match status" value="1"/>
</dbReference>
<name>A0A7L4UQA3_BALHA</name>
<dbReference type="InterPro" id="IPR030395">
    <property type="entry name" value="GP_PDE_dom"/>
</dbReference>
<sequence length="303" mass="34880">MRNIIVLFVFVLTLLSCINTHKKQVKSAPKEKYHYDLQGHRGARGLAPENTMPAFEKALELGVKTLELDVVLSKDKQVVVSHEPWFNAILTLTPENEEMQEITPPSTNFYQMDYSNIKEYDCGSRQHPNFPHQKLKRTHKPLLTDVFEVIEKKSLETGKSLHYNIEIKSMPQGDNIYHPEPKEYVDIVLNTIQDRIPNERFNIQSFDFRILQYLHENYPKIAVAALVEKGTLNANLTNLGFTPEIYSPNYTLVDSELVADAHQKGIKVIPWTVNSKKEMLKLLQAGVDGIITDYPDRALEYRE</sequence>
<dbReference type="EMBL" id="QENZ01000003">
    <property type="protein sequence ID" value="PVX51849.1"/>
    <property type="molecule type" value="Genomic_DNA"/>
</dbReference>
<dbReference type="PROSITE" id="PS51704">
    <property type="entry name" value="GP_PDE"/>
    <property type="match status" value="1"/>
</dbReference>
<protein>
    <submittedName>
        <fullName evidence="2">Glycerophosphoryl diester phosphodiesterase</fullName>
    </submittedName>
</protein>
<dbReference type="PROSITE" id="PS50007">
    <property type="entry name" value="PIPLC_X_DOMAIN"/>
    <property type="match status" value="1"/>
</dbReference>
<dbReference type="AlphaFoldDB" id="A0A7L4UQA3"/>